<dbReference type="SFLD" id="SFLDS00003">
    <property type="entry name" value="Haloacid_Dehalogenase"/>
    <property type="match status" value="1"/>
</dbReference>
<gene>
    <name evidence="1" type="ORF">ACI43T_07530</name>
</gene>
<dbReference type="GO" id="GO:0016787">
    <property type="term" value="F:hydrolase activity"/>
    <property type="evidence" value="ECO:0007669"/>
    <property type="project" value="UniProtKB-KW"/>
</dbReference>
<accession>A0ABW8Q5Z2</accession>
<dbReference type="EMBL" id="JBJGEB010000006">
    <property type="protein sequence ID" value="MFK7642348.1"/>
    <property type="molecule type" value="Genomic_DNA"/>
</dbReference>
<dbReference type="Proteomes" id="UP001621964">
    <property type="component" value="Unassembled WGS sequence"/>
</dbReference>
<dbReference type="InterPro" id="IPR050155">
    <property type="entry name" value="HAD-like_hydrolase_sf"/>
</dbReference>
<dbReference type="SUPFAM" id="SSF56784">
    <property type="entry name" value="HAD-like"/>
    <property type="match status" value="1"/>
</dbReference>
<dbReference type="PANTHER" id="PTHR43434:SF24">
    <property type="entry name" value="HYDROLASE-RELATED"/>
    <property type="match status" value="1"/>
</dbReference>
<keyword evidence="2" id="KW-1185">Reference proteome</keyword>
<dbReference type="Gene3D" id="1.10.150.240">
    <property type="entry name" value="Putative phosphatase, domain 2"/>
    <property type="match status" value="1"/>
</dbReference>
<protein>
    <submittedName>
        <fullName evidence="1">HAD-IA family hydrolase</fullName>
    </submittedName>
</protein>
<evidence type="ECO:0000313" key="1">
    <source>
        <dbReference type="EMBL" id="MFK7642348.1"/>
    </source>
</evidence>
<dbReference type="SFLD" id="SFLDG01129">
    <property type="entry name" value="C1.5:_HAD__Beta-PGM__Phosphata"/>
    <property type="match status" value="1"/>
</dbReference>
<comment type="caution">
    <text evidence="1">The sequence shown here is derived from an EMBL/GenBank/DDBJ whole genome shotgun (WGS) entry which is preliminary data.</text>
</comment>
<dbReference type="InterPro" id="IPR036412">
    <property type="entry name" value="HAD-like_sf"/>
</dbReference>
<evidence type="ECO:0000313" key="2">
    <source>
        <dbReference type="Proteomes" id="UP001621964"/>
    </source>
</evidence>
<dbReference type="InterPro" id="IPR006439">
    <property type="entry name" value="HAD-SF_hydro_IA"/>
</dbReference>
<dbReference type="RefSeq" id="WP_377080022.1">
    <property type="nucleotide sequence ID" value="NZ_JBJGEB010000006.1"/>
</dbReference>
<sequence length="216" mass="22811">MKPKLIIFDWDGTLADTTNPIIATFRQSFADCGLPVPEADRIRPLIGYSLPAIVRHLIPDADDRVQAVVVETYASHYLNPNNHNMKLFDSAVPCLNTLKGQGYLLAVATGKGRTGLDRAIGQTGTAHFWVATTCASEQPSKPAPEMVFALCDALGLMPSETLVVGDTTYDLQMAANAKASAVAVATGAHTKAQLAAEPCLAVLDGLAELPALLAAL</sequence>
<organism evidence="1 2">
    <name type="scientific">Neisseria oralis</name>
    <dbReference type="NCBI Taxonomy" id="1107316"/>
    <lineage>
        <taxon>Bacteria</taxon>
        <taxon>Pseudomonadati</taxon>
        <taxon>Pseudomonadota</taxon>
        <taxon>Betaproteobacteria</taxon>
        <taxon>Neisseriales</taxon>
        <taxon>Neisseriaceae</taxon>
        <taxon>Neisseria</taxon>
    </lineage>
</organism>
<name>A0ABW8Q5Z2_9NEIS</name>
<dbReference type="Pfam" id="PF13419">
    <property type="entry name" value="HAD_2"/>
    <property type="match status" value="1"/>
</dbReference>
<dbReference type="InterPro" id="IPR023214">
    <property type="entry name" value="HAD_sf"/>
</dbReference>
<keyword evidence="1" id="KW-0378">Hydrolase</keyword>
<dbReference type="InterPro" id="IPR041492">
    <property type="entry name" value="HAD_2"/>
</dbReference>
<dbReference type="Gene3D" id="3.40.50.1000">
    <property type="entry name" value="HAD superfamily/HAD-like"/>
    <property type="match status" value="1"/>
</dbReference>
<dbReference type="InterPro" id="IPR023198">
    <property type="entry name" value="PGP-like_dom2"/>
</dbReference>
<proteinExistence type="predicted"/>
<dbReference type="NCBIfam" id="TIGR01549">
    <property type="entry name" value="HAD-SF-IA-v1"/>
    <property type="match status" value="1"/>
</dbReference>
<reference evidence="1 2" key="1">
    <citation type="submission" date="2024-11" db="EMBL/GenBank/DDBJ databases">
        <authorList>
            <person name="Mikucki A.G."/>
            <person name="Kahler C.M."/>
        </authorList>
    </citation>
    <scope>NUCLEOTIDE SEQUENCE [LARGE SCALE GENOMIC DNA]</scope>
    <source>
        <strain evidence="1 2">EXNM717</strain>
    </source>
</reference>
<dbReference type="PANTHER" id="PTHR43434">
    <property type="entry name" value="PHOSPHOGLYCOLATE PHOSPHATASE"/>
    <property type="match status" value="1"/>
</dbReference>